<comment type="caution">
    <text evidence="1">The sequence shown here is derived from an EMBL/GenBank/DDBJ whole genome shotgun (WGS) entry which is preliminary data.</text>
</comment>
<evidence type="ECO:0000313" key="2">
    <source>
        <dbReference type="Proteomes" id="UP000297475"/>
    </source>
</evidence>
<dbReference type="Proteomes" id="UP000297475">
    <property type="component" value="Unassembled WGS sequence"/>
</dbReference>
<name>A0A4Z0WBW3_9GAMM</name>
<gene>
    <name evidence="1" type="ORF">E4656_14605</name>
</gene>
<keyword evidence="1" id="KW-0489">Methyltransferase</keyword>
<proteinExistence type="predicted"/>
<dbReference type="OrthoDB" id="7273451at2"/>
<dbReference type="AlphaFoldDB" id="A0A4Z0WBW3"/>
<dbReference type="EMBL" id="SRMF01000006">
    <property type="protein sequence ID" value="TGG92106.1"/>
    <property type="molecule type" value="Genomic_DNA"/>
</dbReference>
<organism evidence="1 2">
    <name type="scientific">Natronospirillum operosum</name>
    <dbReference type="NCBI Taxonomy" id="2759953"/>
    <lineage>
        <taxon>Bacteria</taxon>
        <taxon>Pseudomonadati</taxon>
        <taxon>Pseudomonadota</taxon>
        <taxon>Gammaproteobacteria</taxon>
        <taxon>Oceanospirillales</taxon>
        <taxon>Natronospirillaceae</taxon>
        <taxon>Natronospirillum</taxon>
    </lineage>
</organism>
<dbReference type="GO" id="GO:0008168">
    <property type="term" value="F:methyltransferase activity"/>
    <property type="evidence" value="ECO:0007669"/>
    <property type="project" value="UniProtKB-KW"/>
</dbReference>
<dbReference type="SUPFAM" id="SSF53335">
    <property type="entry name" value="S-adenosyl-L-methionine-dependent methyltransferases"/>
    <property type="match status" value="1"/>
</dbReference>
<reference evidence="1 2" key="1">
    <citation type="submission" date="2019-04" db="EMBL/GenBank/DDBJ databases">
        <title>Natronospirillum operosus gen. nov., sp. nov., a haloalkaliphilic satellite isolated from decaying biomass of laboratory culture of cyanobacterium Geitlerinema sp. and proposal of Natronospirillaceae fam. nov. and Saccharospirillaceae fam. nov.</title>
        <authorList>
            <person name="Kevbrin V."/>
            <person name="Boltyanskaya Y."/>
            <person name="Koziaeva V."/>
            <person name="Grouzdev D.S."/>
            <person name="Park M."/>
            <person name="Cho J."/>
        </authorList>
    </citation>
    <scope>NUCLEOTIDE SEQUENCE [LARGE SCALE GENOMIC DNA]</scope>
    <source>
        <strain evidence="1 2">G-116</strain>
    </source>
</reference>
<dbReference type="RefSeq" id="WP_135484035.1">
    <property type="nucleotide sequence ID" value="NZ_SRMF01000006.1"/>
</dbReference>
<evidence type="ECO:0000313" key="1">
    <source>
        <dbReference type="EMBL" id="TGG92106.1"/>
    </source>
</evidence>
<dbReference type="InterPro" id="IPR029063">
    <property type="entry name" value="SAM-dependent_MTases_sf"/>
</dbReference>
<accession>A0A4Z0WBW3</accession>
<sequence>MTDTRPGAIRDHFDTDWLTLREPVDHAARAMTLSQQLAAWLEQTDRSGPLQLVDLGCGRGSNLRYLAPLLPGPQSWSLVDHDERLLSDAARLSIGSRDRDHGPVHFNTIEADLRDPGTWQHLLNTDTGVVTASALIDLVAAPWLDQLVRGLQHRQAALLVTLSYNGEFAFSQPHPLDAEVRQAFNEHQQASGPFGAGLGPKATEALQTRLQAAGYRVSTAPSPWTVPPQHAALQRGLVLGWQDAASEQRPQRAKAFADWAQQHLQQAGSPECTLQVGHTDLLALPPEPQ</sequence>
<protein>
    <submittedName>
        <fullName evidence="1">Class I SAM-dependent methyltransferase</fullName>
    </submittedName>
</protein>
<keyword evidence="2" id="KW-1185">Reference proteome</keyword>
<dbReference type="GO" id="GO:0032259">
    <property type="term" value="P:methylation"/>
    <property type="evidence" value="ECO:0007669"/>
    <property type="project" value="UniProtKB-KW"/>
</dbReference>
<keyword evidence="1" id="KW-0808">Transferase</keyword>
<dbReference type="Gene3D" id="3.40.50.150">
    <property type="entry name" value="Vaccinia Virus protein VP39"/>
    <property type="match status" value="1"/>
</dbReference>